<evidence type="ECO:0000313" key="1">
    <source>
        <dbReference type="EMBL" id="MDP2502887.1"/>
    </source>
</evidence>
<accession>A0AB35N3H8</accession>
<dbReference type="EMBL" id="JAUYVL010000015">
    <property type="protein sequence ID" value="MDP2502887.1"/>
    <property type="molecule type" value="Genomic_DNA"/>
</dbReference>
<comment type="caution">
    <text evidence="1">The sequence shown here is derived from an EMBL/GenBank/DDBJ whole genome shotgun (WGS) entry which is preliminary data.</text>
</comment>
<gene>
    <name evidence="1" type="ORF">Q8W42_19420</name>
</gene>
<proteinExistence type="predicted"/>
<organism evidence="1 2">
    <name type="scientific">Vibrio splendidus</name>
    <dbReference type="NCBI Taxonomy" id="29497"/>
    <lineage>
        <taxon>Bacteria</taxon>
        <taxon>Pseudomonadati</taxon>
        <taxon>Pseudomonadota</taxon>
        <taxon>Gammaproteobacteria</taxon>
        <taxon>Vibrionales</taxon>
        <taxon>Vibrionaceae</taxon>
        <taxon>Vibrio</taxon>
    </lineage>
</organism>
<dbReference type="AlphaFoldDB" id="A0AB35N3H8"/>
<name>A0AB35N3H8_VIBSP</name>
<evidence type="ECO:0000313" key="2">
    <source>
        <dbReference type="Proteomes" id="UP001177935"/>
    </source>
</evidence>
<reference evidence="1" key="1">
    <citation type="submission" date="2023-07" db="EMBL/GenBank/DDBJ databases">
        <title>Genome content predicts the carbon catabolic preferences of heterotrophic bacteria.</title>
        <authorList>
            <person name="Gralka M."/>
        </authorList>
    </citation>
    <scope>NUCLEOTIDE SEQUENCE</scope>
    <source>
        <strain evidence="1">6E02</strain>
    </source>
</reference>
<dbReference type="Proteomes" id="UP001177935">
    <property type="component" value="Unassembled WGS sequence"/>
</dbReference>
<dbReference type="RefSeq" id="WP_102560892.1">
    <property type="nucleotide sequence ID" value="NZ_CAWNUI010000038.1"/>
</dbReference>
<sequence length="71" mass="8103">MSNSTYSRIDSLNEQIKTAKTKPALHGIIEYAQDIQRAALQMNDFELNREASDVIRLAEKKIASLIMVDFF</sequence>
<protein>
    <submittedName>
        <fullName evidence="1">Uncharacterized protein</fullName>
    </submittedName>
</protein>